<protein>
    <recommendedName>
        <fullName evidence="3">Spp2/MOS2 G-patch domain-containing protein</fullName>
    </recommendedName>
</protein>
<dbReference type="OrthoDB" id="5577072at2759"/>
<keyword evidence="5" id="KW-1185">Reference proteome</keyword>
<sequence length="328" mass="38166">MQNLPKVQFVLFRDKDNNSKKNCNHPNNKDITKSFLPENIFDIDNNQEYNNEVTKRNFITSLNLSDNIRSDEEHQINNNSDQDFIIKCRNPILKGESHTSKSSNLIPLLLKRKKQKQNEANDSLSKISSELVYLKESKIPVDSFGMAMLKGMGYDPSIHKTRPKLYKKRTYDQGGLGSDLIIDSLFRDNLDLWIMPKLIVKVISRKYGNHLYNNLVIIHSIHYNNTDSEWYARVLGPYNNINELLKNSIYIQNLIEYINNSNDINDINDLNNTKILKLSNEYNASQINRQINIIVIKQSHLSPFKSTTYCKQIEIKKGKYVNFKCCIL</sequence>
<feature type="domain" description="Spp2/MOS2 G-patch" evidence="3">
    <location>
        <begin position="135"/>
        <end position="179"/>
    </location>
</feature>
<dbReference type="GeneID" id="92366657"/>
<evidence type="ECO:0000259" key="3">
    <source>
        <dbReference type="Pfam" id="PF12656"/>
    </source>
</evidence>
<dbReference type="Pfam" id="PF12656">
    <property type="entry name" value="G-patch_2"/>
    <property type="match status" value="1"/>
</dbReference>
<dbReference type="AlphaFoldDB" id="A0A1J4MUR6"/>
<dbReference type="InterPro" id="IPR026822">
    <property type="entry name" value="Spp2/MOS2_G-patch"/>
</dbReference>
<evidence type="ECO:0000313" key="5">
    <source>
        <dbReference type="Proteomes" id="UP000186804"/>
    </source>
</evidence>
<evidence type="ECO:0000256" key="1">
    <source>
        <dbReference type="ARBA" id="ARBA00004123"/>
    </source>
</evidence>
<evidence type="ECO:0000313" key="4">
    <source>
        <dbReference type="EMBL" id="OII76796.1"/>
    </source>
</evidence>
<dbReference type="GO" id="GO:0005634">
    <property type="term" value="C:nucleus"/>
    <property type="evidence" value="ECO:0007669"/>
    <property type="project" value="UniProtKB-SubCell"/>
</dbReference>
<dbReference type="RefSeq" id="XP_067068642.1">
    <property type="nucleotide sequence ID" value="XM_067212703.1"/>
</dbReference>
<reference evidence="4 5" key="1">
    <citation type="submission" date="2016-10" db="EMBL/GenBank/DDBJ databases">
        <title>Reductive evolution of mitochondrial metabolism and differential evolution of invasion-related proteins in Cryptosporidium.</title>
        <authorList>
            <person name="Liu S."/>
            <person name="Roellig D.M."/>
            <person name="Guo Y."/>
            <person name="Li N."/>
            <person name="Frace M.A."/>
            <person name="Tang K."/>
            <person name="Zhang L."/>
            <person name="Feng Y."/>
            <person name="Xiao L."/>
        </authorList>
    </citation>
    <scope>NUCLEOTIDE SEQUENCE [LARGE SCALE GENOMIC DNA]</scope>
    <source>
        <strain evidence="4">30847</strain>
    </source>
</reference>
<accession>A0A1J4MUR6</accession>
<proteinExistence type="predicted"/>
<dbReference type="EMBL" id="LRBS01000050">
    <property type="protein sequence ID" value="OII76796.1"/>
    <property type="molecule type" value="Genomic_DNA"/>
</dbReference>
<evidence type="ECO:0000256" key="2">
    <source>
        <dbReference type="ARBA" id="ARBA00023242"/>
    </source>
</evidence>
<keyword evidence="2" id="KW-0539">Nucleus</keyword>
<comment type="caution">
    <text evidence="4">The sequence shown here is derived from an EMBL/GenBank/DDBJ whole genome shotgun (WGS) entry which is preliminary data.</text>
</comment>
<dbReference type="VEuPathDB" id="CryptoDB:cand_024730"/>
<dbReference type="Proteomes" id="UP000186804">
    <property type="component" value="Unassembled WGS sequence"/>
</dbReference>
<name>A0A1J4MUR6_9CRYT</name>
<organism evidence="4 5">
    <name type="scientific">Cryptosporidium andersoni</name>
    <dbReference type="NCBI Taxonomy" id="117008"/>
    <lineage>
        <taxon>Eukaryota</taxon>
        <taxon>Sar</taxon>
        <taxon>Alveolata</taxon>
        <taxon>Apicomplexa</taxon>
        <taxon>Conoidasida</taxon>
        <taxon>Coccidia</taxon>
        <taxon>Eucoccidiorida</taxon>
        <taxon>Eimeriorina</taxon>
        <taxon>Cryptosporidiidae</taxon>
        <taxon>Cryptosporidium</taxon>
    </lineage>
</organism>
<gene>
    <name evidence="4" type="ORF">cand_024730</name>
</gene>
<comment type="subcellular location">
    <subcellularLocation>
        <location evidence="1">Nucleus</location>
    </subcellularLocation>
</comment>